<dbReference type="InterPro" id="IPR036086">
    <property type="entry name" value="ParB/Sulfiredoxin_sf"/>
</dbReference>
<organism evidence="1">
    <name type="scientific">viral metagenome</name>
    <dbReference type="NCBI Taxonomy" id="1070528"/>
    <lineage>
        <taxon>unclassified sequences</taxon>
        <taxon>metagenomes</taxon>
        <taxon>organismal metagenomes</taxon>
    </lineage>
</organism>
<sequence>MKVIIYNQNQGIYLVDSKNLIHVDNWIYNRPCEPNRVNEIKNYIEETGIVDGVIYIYEIMINNDYKYYCYDGNHRLQALKELTQSYPVLINIYKIDKDDEKIKDKFIKLNMANPVPELYFDDNTKILVQKNIVDEVVKYLINKYPKNLSTSPNPRKPNFNRDNTTDKLYKYLTDLNKTNITKEYLINELERINEYYKNNLTKIKNVSKTSLDKATETNCYLFLTDYYNEIKL</sequence>
<evidence type="ECO:0000313" key="1">
    <source>
        <dbReference type="EMBL" id="QHT24808.1"/>
    </source>
</evidence>
<dbReference type="SUPFAM" id="SSF110849">
    <property type="entry name" value="ParB/Sulfiredoxin"/>
    <property type="match status" value="1"/>
</dbReference>
<reference evidence="1" key="1">
    <citation type="journal article" date="2020" name="Nature">
        <title>Giant virus diversity and host interactions through global metagenomics.</title>
        <authorList>
            <person name="Schulz F."/>
            <person name="Roux S."/>
            <person name="Paez-Espino D."/>
            <person name="Jungbluth S."/>
            <person name="Walsh D.A."/>
            <person name="Denef V.J."/>
            <person name="McMahon K.D."/>
            <person name="Konstantinidis K.T."/>
            <person name="Eloe-Fadrosh E.A."/>
            <person name="Kyrpides N.C."/>
            <person name="Woyke T."/>
        </authorList>
    </citation>
    <scope>NUCLEOTIDE SEQUENCE</scope>
    <source>
        <strain evidence="1">GVMAG-M-3300023179-150</strain>
    </source>
</reference>
<dbReference type="AlphaFoldDB" id="A0A6C0E7P3"/>
<proteinExistence type="predicted"/>
<dbReference type="EMBL" id="MN739749">
    <property type="protein sequence ID" value="QHT24808.1"/>
    <property type="molecule type" value="Genomic_DNA"/>
</dbReference>
<dbReference type="Gene3D" id="3.90.1530.10">
    <property type="entry name" value="Conserved hypothetical protein from pyrococcus furiosus pfu- 392566-001, ParB domain"/>
    <property type="match status" value="1"/>
</dbReference>
<accession>A0A6C0E7P3</accession>
<name>A0A6C0E7P3_9ZZZZ</name>
<protein>
    <submittedName>
        <fullName evidence="1">Uncharacterized protein</fullName>
    </submittedName>
</protein>